<feature type="compositionally biased region" description="Low complexity" evidence="8">
    <location>
        <begin position="298"/>
        <end position="323"/>
    </location>
</feature>
<dbReference type="InterPro" id="IPR017441">
    <property type="entry name" value="Protein_kinase_ATP_BS"/>
</dbReference>
<dbReference type="SMART" id="SM00220">
    <property type="entry name" value="S_TKc"/>
    <property type="match status" value="1"/>
</dbReference>
<keyword evidence="4 7" id="KW-0547">Nucleotide-binding</keyword>
<dbReference type="Pfam" id="PF00069">
    <property type="entry name" value="Pkinase"/>
    <property type="match status" value="1"/>
</dbReference>
<evidence type="ECO:0000256" key="7">
    <source>
        <dbReference type="PROSITE-ProRule" id="PRU10141"/>
    </source>
</evidence>
<keyword evidence="3 11" id="KW-0808">Transferase</keyword>
<evidence type="ECO:0000256" key="8">
    <source>
        <dbReference type="SAM" id="MobiDB-lite"/>
    </source>
</evidence>
<keyword evidence="2" id="KW-0723">Serine/threonine-protein kinase</keyword>
<accession>A0AAU8DMP0</accession>
<gene>
    <name evidence="11" type="ORF">ABLG96_19795</name>
</gene>
<protein>
    <recommendedName>
        <fullName evidence="1">non-specific serine/threonine protein kinase</fullName>
        <ecNumber evidence="1">2.7.11.1</ecNumber>
    </recommendedName>
</protein>
<reference evidence="11" key="1">
    <citation type="submission" date="2024-05" db="EMBL/GenBank/DDBJ databases">
        <authorList>
            <person name="Cai S.Y."/>
            <person name="Jin L.M."/>
            <person name="Li H.R."/>
        </authorList>
    </citation>
    <scope>NUCLEOTIDE SEQUENCE</scope>
    <source>
        <strain evidence="11">A5-74</strain>
    </source>
</reference>
<evidence type="ECO:0000256" key="3">
    <source>
        <dbReference type="ARBA" id="ARBA00022679"/>
    </source>
</evidence>
<dbReference type="SUPFAM" id="SSF56112">
    <property type="entry name" value="Protein kinase-like (PK-like)"/>
    <property type="match status" value="1"/>
</dbReference>
<keyword evidence="9" id="KW-0472">Membrane</keyword>
<dbReference type="PANTHER" id="PTHR43289">
    <property type="entry name" value="MITOGEN-ACTIVATED PROTEIN KINASE KINASE KINASE 20-RELATED"/>
    <property type="match status" value="1"/>
</dbReference>
<dbReference type="PROSITE" id="PS00108">
    <property type="entry name" value="PROTEIN_KINASE_ST"/>
    <property type="match status" value="1"/>
</dbReference>
<feature type="transmembrane region" description="Helical" evidence="9">
    <location>
        <begin position="341"/>
        <end position="361"/>
    </location>
</feature>
<organism evidence="11">
    <name type="scientific">Nakamurella sp. A5-74</name>
    <dbReference type="NCBI Taxonomy" id="3158264"/>
    <lineage>
        <taxon>Bacteria</taxon>
        <taxon>Bacillati</taxon>
        <taxon>Actinomycetota</taxon>
        <taxon>Actinomycetes</taxon>
        <taxon>Nakamurellales</taxon>
        <taxon>Nakamurellaceae</taxon>
        <taxon>Nakamurella</taxon>
    </lineage>
</organism>
<name>A0AAU8DMP0_9ACTN</name>
<dbReference type="PANTHER" id="PTHR43289:SF6">
    <property type="entry name" value="SERINE_THREONINE-PROTEIN KINASE NEKL-3"/>
    <property type="match status" value="1"/>
</dbReference>
<dbReference type="GO" id="GO:0005524">
    <property type="term" value="F:ATP binding"/>
    <property type="evidence" value="ECO:0007669"/>
    <property type="project" value="UniProtKB-UniRule"/>
</dbReference>
<evidence type="ECO:0000259" key="10">
    <source>
        <dbReference type="PROSITE" id="PS50011"/>
    </source>
</evidence>
<evidence type="ECO:0000256" key="9">
    <source>
        <dbReference type="SAM" id="Phobius"/>
    </source>
</evidence>
<dbReference type="EMBL" id="CP159218">
    <property type="protein sequence ID" value="XCG63414.1"/>
    <property type="molecule type" value="Genomic_DNA"/>
</dbReference>
<evidence type="ECO:0000256" key="5">
    <source>
        <dbReference type="ARBA" id="ARBA00022777"/>
    </source>
</evidence>
<evidence type="ECO:0000256" key="4">
    <source>
        <dbReference type="ARBA" id="ARBA00022741"/>
    </source>
</evidence>
<dbReference type="Gene3D" id="3.30.200.20">
    <property type="entry name" value="Phosphorylase Kinase, domain 1"/>
    <property type="match status" value="1"/>
</dbReference>
<dbReference type="AlphaFoldDB" id="A0AAU8DMP0"/>
<dbReference type="PROSITE" id="PS00107">
    <property type="entry name" value="PROTEIN_KINASE_ATP"/>
    <property type="match status" value="1"/>
</dbReference>
<dbReference type="InterPro" id="IPR008271">
    <property type="entry name" value="Ser/Thr_kinase_AS"/>
</dbReference>
<dbReference type="PROSITE" id="PS50011">
    <property type="entry name" value="PROTEIN_KINASE_DOM"/>
    <property type="match status" value="1"/>
</dbReference>
<dbReference type="InterPro" id="IPR011009">
    <property type="entry name" value="Kinase-like_dom_sf"/>
</dbReference>
<evidence type="ECO:0000313" key="11">
    <source>
        <dbReference type="EMBL" id="XCG63414.1"/>
    </source>
</evidence>
<sequence>MTAVGVLIAGRYRLVRPVGAGGMGSVWEAWDELLQRRVAVKQLLPQPGLSADDAAVARDRVIREARNTARLHHPNAVTLYDVVGYDGRPCLIMQFVPSMTLSTLVRMEGTIQPQFAARIGVELASALGAAHEVGIIHRDVKPGNVLIADDSSAKLTDFGISHAVGDATLTSTGMITGTPAFLAPEVARGAASGFAADVFSLGATLYASMEGGPPSGTDENPMAVLHRVASGHLIPPEHTGPLTPLVLRMLAHDPADRPTITEVGNALTRLNQEFAGGAASPPSVVPVPVTKTLQTVRTNSPAAATSAHPPTVSEVPQVPVEQPRTATLLEPTGRRRRIGGVPLAILAAVLTAAIVVAVVLVSNRAGNDQAGPPAPSPSASASSGRTTPSGSSAAGSSVVSRRSGVAVGPPVTAPRSTAATAPSTTTQSTTASSTRSAAVTQSSSTARSSTTSSSTASSSTASSSTASSSTTSSSTTSSSTTSSSTTSSSTTSSTESSTSTATSPAGAPSTTELARAVTDYYALLPGDTDAAWERLTPRFQSDTAVDRQYYQRFWDSVDRVTIRGAEGSAPDTAGAEITYYFHDGRVAVEATLFTLVRDGKQLDIDYSHVLTSEVH</sequence>
<evidence type="ECO:0000256" key="1">
    <source>
        <dbReference type="ARBA" id="ARBA00012513"/>
    </source>
</evidence>
<dbReference type="CDD" id="cd14014">
    <property type="entry name" value="STKc_PknB_like"/>
    <property type="match status" value="1"/>
</dbReference>
<dbReference type="EC" id="2.7.11.1" evidence="1"/>
<keyword evidence="9" id="KW-0812">Transmembrane</keyword>
<dbReference type="GO" id="GO:0004674">
    <property type="term" value="F:protein serine/threonine kinase activity"/>
    <property type="evidence" value="ECO:0007669"/>
    <property type="project" value="UniProtKB-KW"/>
</dbReference>
<dbReference type="InterPro" id="IPR000719">
    <property type="entry name" value="Prot_kinase_dom"/>
</dbReference>
<dbReference type="RefSeq" id="WP_353649029.1">
    <property type="nucleotide sequence ID" value="NZ_CP159218.1"/>
</dbReference>
<dbReference type="Gene3D" id="1.10.510.10">
    <property type="entry name" value="Transferase(Phosphotransferase) domain 1"/>
    <property type="match status" value="1"/>
</dbReference>
<keyword evidence="9" id="KW-1133">Transmembrane helix</keyword>
<feature type="region of interest" description="Disordered" evidence="8">
    <location>
        <begin position="367"/>
        <end position="510"/>
    </location>
</feature>
<keyword evidence="5 11" id="KW-0418">Kinase</keyword>
<evidence type="ECO:0000256" key="2">
    <source>
        <dbReference type="ARBA" id="ARBA00022527"/>
    </source>
</evidence>
<feature type="binding site" evidence="7">
    <location>
        <position position="41"/>
    </location>
    <ligand>
        <name>ATP</name>
        <dbReference type="ChEBI" id="CHEBI:30616"/>
    </ligand>
</feature>
<feature type="region of interest" description="Disordered" evidence="8">
    <location>
        <begin position="297"/>
        <end position="326"/>
    </location>
</feature>
<evidence type="ECO:0000256" key="6">
    <source>
        <dbReference type="ARBA" id="ARBA00022840"/>
    </source>
</evidence>
<keyword evidence="6 7" id="KW-0067">ATP-binding</keyword>
<feature type="domain" description="Protein kinase" evidence="10">
    <location>
        <begin position="12"/>
        <end position="275"/>
    </location>
</feature>
<feature type="compositionally biased region" description="Low complexity" evidence="8">
    <location>
        <begin position="377"/>
        <end position="510"/>
    </location>
</feature>
<proteinExistence type="predicted"/>